<feature type="compositionally biased region" description="Pro residues" evidence="3">
    <location>
        <begin position="405"/>
        <end position="430"/>
    </location>
</feature>
<dbReference type="EMBL" id="HBIW01016810">
    <property type="protein sequence ID" value="CAE0699070.1"/>
    <property type="molecule type" value="Transcribed_RNA"/>
</dbReference>
<protein>
    <recommendedName>
        <fullName evidence="4">WW domain-containing protein</fullName>
    </recommendedName>
</protein>
<feature type="region of interest" description="Disordered" evidence="3">
    <location>
        <begin position="388"/>
        <end position="469"/>
    </location>
</feature>
<dbReference type="InterPro" id="IPR004088">
    <property type="entry name" value="KH_dom_type_1"/>
</dbReference>
<dbReference type="Pfam" id="PF00013">
    <property type="entry name" value="KH_1"/>
    <property type="match status" value="2"/>
</dbReference>
<keyword evidence="7" id="KW-1185">Reference proteome</keyword>
<dbReference type="AlphaFoldDB" id="A0A7S4E9Z6"/>
<dbReference type="InterPro" id="IPR001202">
    <property type="entry name" value="WW_dom"/>
</dbReference>
<feature type="compositionally biased region" description="Gly residues" evidence="3">
    <location>
        <begin position="460"/>
        <end position="469"/>
    </location>
</feature>
<feature type="domain" description="WW" evidence="4">
    <location>
        <begin position="376"/>
        <end position="409"/>
    </location>
</feature>
<dbReference type="Gene3D" id="3.30.1370.10">
    <property type="entry name" value="K Homology domain, type 1"/>
    <property type="match status" value="2"/>
</dbReference>
<feature type="compositionally biased region" description="Acidic residues" evidence="3">
    <location>
        <begin position="92"/>
        <end position="102"/>
    </location>
</feature>
<dbReference type="GO" id="GO:0003723">
    <property type="term" value="F:RNA binding"/>
    <property type="evidence" value="ECO:0007669"/>
    <property type="project" value="UniProtKB-UniRule"/>
</dbReference>
<proteinExistence type="predicted"/>
<dbReference type="InterPro" id="IPR036612">
    <property type="entry name" value="KH_dom_type_1_sf"/>
</dbReference>
<dbReference type="InterPro" id="IPR004087">
    <property type="entry name" value="KH_dom"/>
</dbReference>
<accession>A0A7S4E9Z6</accession>
<dbReference type="CDD" id="cd00105">
    <property type="entry name" value="KH-I"/>
    <property type="match status" value="2"/>
</dbReference>
<dbReference type="SMART" id="SM00322">
    <property type="entry name" value="KH"/>
    <property type="match status" value="2"/>
</dbReference>
<feature type="region of interest" description="Disordered" evidence="3">
    <location>
        <begin position="1"/>
        <end position="140"/>
    </location>
</feature>
<gene>
    <name evidence="5" type="ORF">PCAL00307_LOCUS14506</name>
    <name evidence="6" type="ORF">PECAL_1P23320</name>
</gene>
<dbReference type="EMBL" id="CAKKNE010000001">
    <property type="protein sequence ID" value="CAH0365871.1"/>
    <property type="molecule type" value="Genomic_DNA"/>
</dbReference>
<keyword evidence="1" id="KW-0677">Repeat</keyword>
<name>A0A7S4E9Z6_9STRA</name>
<sequence>MSSSLAKPAASGSPPLSDSKLENVSRSSPSGAEEKKSTTPPPAQSGPPGLGAPSTPLDVQERRSSPPALAPAPATHLDPPPDQASASREPSEADTVDGDAEDPVQQPPLSPYGYAAPPRHVRPYARETPPPSPSDARETVRCPQALVGRLIGKGGDTIKDLQRRSGARIQIDQNYPEGQPRLVTVEGAAQCVRAGVELVRSLIGNSPAVGNGAPGRLATFECPKGLVGRVIGKGGETINELQRRSGARIQIEQRVAEGEPCVVEVQGDDRAVEEARRLVHEVMGGKRLDPPYVAYAYAAMAQQGYGFPPQPNVGLASYGQVRRAHAGSFSSASDTPPGSPIPGYAVPHYPYPYYPPYGFPPAQYGPPPPGSPIPGSPVARGWTQHVDANTGRPYWHHPQLGASWSPPPAGPPPSAGPRPPMPIPGSPPPQTNGDDGDDAAAPPAPAPNPTAWPHSAWASGAGGADGDNP</sequence>
<keyword evidence="2" id="KW-0694">RNA-binding</keyword>
<organism evidence="5">
    <name type="scientific">Pelagomonas calceolata</name>
    <dbReference type="NCBI Taxonomy" id="35677"/>
    <lineage>
        <taxon>Eukaryota</taxon>
        <taxon>Sar</taxon>
        <taxon>Stramenopiles</taxon>
        <taxon>Ochrophyta</taxon>
        <taxon>Pelagophyceae</taxon>
        <taxon>Pelagomonadales</taxon>
        <taxon>Pelagomonadaceae</taxon>
        <taxon>Pelagomonas</taxon>
    </lineage>
</organism>
<evidence type="ECO:0000259" key="4">
    <source>
        <dbReference type="PROSITE" id="PS50020"/>
    </source>
</evidence>
<dbReference type="Proteomes" id="UP000789595">
    <property type="component" value="Unassembled WGS sequence"/>
</dbReference>
<reference evidence="5" key="1">
    <citation type="submission" date="2021-01" db="EMBL/GenBank/DDBJ databases">
        <authorList>
            <person name="Corre E."/>
            <person name="Pelletier E."/>
            <person name="Niang G."/>
            <person name="Scheremetjew M."/>
            <person name="Finn R."/>
            <person name="Kale V."/>
            <person name="Holt S."/>
            <person name="Cochrane G."/>
            <person name="Meng A."/>
            <person name="Brown T."/>
            <person name="Cohen L."/>
        </authorList>
    </citation>
    <scope>NUCLEOTIDE SEQUENCE</scope>
    <source>
        <strain evidence="5">CCMP1756</strain>
    </source>
</reference>
<evidence type="ECO:0000313" key="7">
    <source>
        <dbReference type="Proteomes" id="UP000789595"/>
    </source>
</evidence>
<evidence type="ECO:0000313" key="5">
    <source>
        <dbReference type="EMBL" id="CAE0699070.1"/>
    </source>
</evidence>
<evidence type="ECO:0000256" key="1">
    <source>
        <dbReference type="ARBA" id="ARBA00022737"/>
    </source>
</evidence>
<dbReference type="SUPFAM" id="SSF54791">
    <property type="entry name" value="Eukaryotic type KH-domain (KH-domain type I)"/>
    <property type="match status" value="2"/>
</dbReference>
<dbReference type="OrthoDB" id="5204190at2759"/>
<evidence type="ECO:0000256" key="2">
    <source>
        <dbReference type="PROSITE-ProRule" id="PRU00117"/>
    </source>
</evidence>
<dbReference type="PANTHER" id="PTHR10288">
    <property type="entry name" value="KH DOMAIN CONTAINING RNA BINDING PROTEIN"/>
    <property type="match status" value="1"/>
</dbReference>
<dbReference type="PROSITE" id="PS50084">
    <property type="entry name" value="KH_TYPE_1"/>
    <property type="match status" value="2"/>
</dbReference>
<evidence type="ECO:0000256" key="3">
    <source>
        <dbReference type="SAM" id="MobiDB-lite"/>
    </source>
</evidence>
<reference evidence="6" key="2">
    <citation type="submission" date="2021-11" db="EMBL/GenBank/DDBJ databases">
        <authorList>
            <consortium name="Genoscope - CEA"/>
            <person name="William W."/>
        </authorList>
    </citation>
    <scope>NUCLEOTIDE SEQUENCE</scope>
</reference>
<evidence type="ECO:0000313" key="6">
    <source>
        <dbReference type="EMBL" id="CAH0365871.1"/>
    </source>
</evidence>
<dbReference type="PROSITE" id="PS50020">
    <property type="entry name" value="WW_DOMAIN_2"/>
    <property type="match status" value="1"/>
</dbReference>